<protein>
    <submittedName>
        <fullName evidence="2">Uncharacterized protein</fullName>
    </submittedName>
</protein>
<dbReference type="OrthoDB" id="5429442at2759"/>
<gene>
    <name evidence="2" type="ORF">L227DRAFT_545081</name>
</gene>
<name>A0A5C2SLX7_9APHY</name>
<keyword evidence="3" id="KW-1185">Reference proteome</keyword>
<proteinExistence type="predicted"/>
<dbReference type="STRING" id="1328759.A0A5C2SLX7"/>
<feature type="compositionally biased region" description="Low complexity" evidence="1">
    <location>
        <begin position="945"/>
        <end position="956"/>
    </location>
</feature>
<dbReference type="Proteomes" id="UP000313359">
    <property type="component" value="Unassembled WGS sequence"/>
</dbReference>
<dbReference type="AlphaFoldDB" id="A0A5C2SLX7"/>
<feature type="region of interest" description="Disordered" evidence="1">
    <location>
        <begin position="942"/>
        <end position="983"/>
    </location>
</feature>
<evidence type="ECO:0000256" key="1">
    <source>
        <dbReference type="SAM" id="MobiDB-lite"/>
    </source>
</evidence>
<dbReference type="EMBL" id="ML122259">
    <property type="protein sequence ID" value="RPD62476.1"/>
    <property type="molecule type" value="Genomic_DNA"/>
</dbReference>
<organism evidence="2 3">
    <name type="scientific">Lentinus tigrinus ALCF2SS1-6</name>
    <dbReference type="NCBI Taxonomy" id="1328759"/>
    <lineage>
        <taxon>Eukaryota</taxon>
        <taxon>Fungi</taxon>
        <taxon>Dikarya</taxon>
        <taxon>Basidiomycota</taxon>
        <taxon>Agaricomycotina</taxon>
        <taxon>Agaricomycetes</taxon>
        <taxon>Polyporales</taxon>
        <taxon>Polyporaceae</taxon>
        <taxon>Lentinus</taxon>
    </lineage>
</organism>
<reference evidence="2" key="1">
    <citation type="journal article" date="2018" name="Genome Biol. Evol.">
        <title>Genomics and development of Lentinus tigrinus, a white-rot wood-decaying mushroom with dimorphic fruiting bodies.</title>
        <authorList>
            <person name="Wu B."/>
            <person name="Xu Z."/>
            <person name="Knudson A."/>
            <person name="Carlson A."/>
            <person name="Chen N."/>
            <person name="Kovaka S."/>
            <person name="LaButti K."/>
            <person name="Lipzen A."/>
            <person name="Pennachio C."/>
            <person name="Riley R."/>
            <person name="Schakwitz W."/>
            <person name="Umezawa K."/>
            <person name="Ohm R.A."/>
            <person name="Grigoriev I.V."/>
            <person name="Nagy L.G."/>
            <person name="Gibbons J."/>
            <person name="Hibbett D."/>
        </authorList>
    </citation>
    <scope>NUCLEOTIDE SEQUENCE [LARGE SCALE GENOMIC DNA]</scope>
    <source>
        <strain evidence="2">ALCF2SS1-6</strain>
    </source>
</reference>
<sequence>MSLLPSSAFDALSARLALRYLSWQLLAGHEAATELYSTYQGIDSTKVSEEERISYAWASYSTKQRGNDPSSMLRFTFDKPSLRFLCDHDALLELNVANLAQGENETPVAEKWSIAYRVTTEWRAIVGNDSKVGDHESRIRMLVFDFEQATPVRMPSDSWFKDRYVERHLSTYLRNLQFGGRHVLFVPPEFDAFTLYSPIYFSLSGPADEHGKAPEYPLDHINGYTVDMIDRYLSLLWYTCSFVARERKTTQAIWSASLAEFRTWKHKDYSSDWHACLKFGAARVEILCTREVVLHFPLSSVTFYQKDEVLQEDFLERETPDYNDWTIAVVVKVTASAAGVQIDAASGRCSFRYSQFSTAPRSEHEQARRALIAFFSEQYVNIVGNTRLRYLVYRLREEHIRVGWGAVEESDGSWWMLERNTHFGRATILDSTIRETKMCGFDVVVAISQNSINMHLRNGIQAIRDFFPRWESENLVIDVKSVTVRLREDNKAILLVNIVDGHLNALLNTDFVLEPETTPIQFGSCCVAFEVDLLERHYNVPNKGFTMWEIYLDVENAELSAAGTEFTHDFYHGDGAGNVRNTLIDLVLKTYLKALKDNDVHIVGRVPIYDIAASSFYKMTNMAFFTYAPGSNFDDEGEHLEGRSESMLFVVGVTGKNPLPPVELFVPSHRWIVNASSTFSQGTFAVSGQTFNMRLNALLANINKITTLACTSARSKSSTVEDMVQQWETHPEYHDRSCAWSPIGFADADRFEWKYVQKWQFHEEGTQAIVRGDYSITCATENLLELPDITLLTSGSLEFRMSGAIKLRIASTANDHSWSTESTATWEATVSVTTTGQGAVKVEIADTVTHPPPKMAGFRRTSASMPDAYKILQAHLPTKAQFRDALKELQDLEGPWEYYWPGGPDSFTLCSPTFNADGDLLFELRRSSHMTTRQQRHFSGMKSFGATANTGGRNAASNVSGGPGQNGRSLQFSVRIETEPDES</sequence>
<evidence type="ECO:0000313" key="3">
    <source>
        <dbReference type="Proteomes" id="UP000313359"/>
    </source>
</evidence>
<evidence type="ECO:0000313" key="2">
    <source>
        <dbReference type="EMBL" id="RPD62476.1"/>
    </source>
</evidence>
<accession>A0A5C2SLX7</accession>